<feature type="signal peptide" evidence="14">
    <location>
        <begin position="1"/>
        <end position="22"/>
    </location>
</feature>
<dbReference type="OrthoDB" id="1844152at2759"/>
<dbReference type="GO" id="GO:0020037">
    <property type="term" value="F:heme binding"/>
    <property type="evidence" value="ECO:0007669"/>
    <property type="project" value="InterPro"/>
</dbReference>
<dbReference type="SUPFAM" id="SSF48264">
    <property type="entry name" value="Cytochrome P450"/>
    <property type="match status" value="1"/>
</dbReference>
<feature type="binding site" description="axial binding residue" evidence="12">
    <location>
        <position position="447"/>
    </location>
    <ligand>
        <name>heme</name>
        <dbReference type="ChEBI" id="CHEBI:30413"/>
    </ligand>
    <ligandPart>
        <name>Fe</name>
        <dbReference type="ChEBI" id="CHEBI:18248"/>
    </ligandPart>
</feature>
<dbReference type="eggNOG" id="KOG0158">
    <property type="taxonomic scope" value="Eukaryota"/>
</dbReference>
<evidence type="ECO:0000313" key="16">
    <source>
        <dbReference type="Proteomes" id="UP000007148"/>
    </source>
</evidence>
<protein>
    <submittedName>
        <fullName evidence="15">Related to cytochrome P450-Trametes versicolor</fullName>
    </submittedName>
</protein>
<dbReference type="GO" id="GO:0016020">
    <property type="term" value="C:membrane"/>
    <property type="evidence" value="ECO:0007669"/>
    <property type="project" value="UniProtKB-SubCell"/>
</dbReference>
<dbReference type="HOGENOM" id="CLU_022195_0_2_1"/>
<dbReference type="PANTHER" id="PTHR46206:SF5">
    <property type="entry name" value="P450, PUTATIVE (EUROFUNG)-RELATED"/>
    <property type="match status" value="1"/>
</dbReference>
<dbReference type="InParanoid" id="G4TYN0"/>
<keyword evidence="16" id="KW-1185">Reference proteome</keyword>
<dbReference type="CDD" id="cd11041">
    <property type="entry name" value="CYP503A1-like"/>
    <property type="match status" value="1"/>
</dbReference>
<keyword evidence="7" id="KW-1133">Transmembrane helix</keyword>
<accession>G4TYN0</accession>
<dbReference type="GO" id="GO:0005506">
    <property type="term" value="F:iron ion binding"/>
    <property type="evidence" value="ECO:0007669"/>
    <property type="project" value="InterPro"/>
</dbReference>
<sequence>MLFEALVLVIPPALLYSWYTSASTNASSGEAEEHEVKVESVVSDAFGISILNQIRGLIWNDSIMQKGYDQHKNGMFRMPFLGQWPTVVSGEYIRELARAPDDHLNFQATLNDFMQLEILVGKSVSQDMIHLPVIRALTRQLPTFYPEVVDETQYAFTTYFEKHGKLQKDGWTSVKAFDTFMAIIKQLNARTFIGLPLCREEKWEKAIDKGGANLTWRALFLRMFPEDRRAGVNEYVKRFSHVLEDCIELLTSVLEQRRAMREEERPNDLLTLIMSRVTDEEPDPRTIVGTYLVLDQVAQATTSITFVHALYYLVAYPEYADVLREEIQEVNGDSTISFTSLGELRKLDSFLRETQRLSGFSDFSMNRLALQDFTFSNGVTIHKGEFVTAVGNSVHHDPEVYQDAKEFKPWRSYDQTNAEGLGKDSKKYAAVTPSETFLAWGLGKHACPGRWYASMLVKHLVVYILLQYDIKLPDSAKGKRPADLRMVGTILPNTRASVLFKRRQGVDWD</sequence>
<evidence type="ECO:0000256" key="10">
    <source>
        <dbReference type="ARBA" id="ARBA00023033"/>
    </source>
</evidence>
<keyword evidence="6 12" id="KW-0479">Metal-binding</keyword>
<evidence type="ECO:0000256" key="7">
    <source>
        <dbReference type="ARBA" id="ARBA00022989"/>
    </source>
</evidence>
<dbReference type="EMBL" id="CAFZ01000744">
    <property type="protein sequence ID" value="CCA76423.1"/>
    <property type="molecule type" value="Genomic_DNA"/>
</dbReference>
<dbReference type="PANTHER" id="PTHR46206">
    <property type="entry name" value="CYTOCHROME P450"/>
    <property type="match status" value="1"/>
</dbReference>
<dbReference type="InterPro" id="IPR001128">
    <property type="entry name" value="Cyt_P450"/>
</dbReference>
<evidence type="ECO:0000256" key="14">
    <source>
        <dbReference type="SAM" id="SignalP"/>
    </source>
</evidence>
<dbReference type="Pfam" id="PF00067">
    <property type="entry name" value="p450"/>
    <property type="match status" value="1"/>
</dbReference>
<evidence type="ECO:0000256" key="3">
    <source>
        <dbReference type="ARBA" id="ARBA00010617"/>
    </source>
</evidence>
<dbReference type="PROSITE" id="PS00086">
    <property type="entry name" value="CYTOCHROME_P450"/>
    <property type="match status" value="1"/>
</dbReference>
<dbReference type="Proteomes" id="UP000007148">
    <property type="component" value="Unassembled WGS sequence"/>
</dbReference>
<dbReference type="AlphaFoldDB" id="G4TYN0"/>
<evidence type="ECO:0000256" key="12">
    <source>
        <dbReference type="PIRSR" id="PIRSR602403-1"/>
    </source>
</evidence>
<dbReference type="PRINTS" id="PR00465">
    <property type="entry name" value="EP450IV"/>
</dbReference>
<keyword evidence="5" id="KW-0812">Transmembrane</keyword>
<name>G4TYN0_SERID</name>
<keyword evidence="8 13" id="KW-0560">Oxidoreductase</keyword>
<evidence type="ECO:0000256" key="6">
    <source>
        <dbReference type="ARBA" id="ARBA00022723"/>
    </source>
</evidence>
<evidence type="ECO:0000256" key="11">
    <source>
        <dbReference type="ARBA" id="ARBA00023136"/>
    </source>
</evidence>
<keyword evidence="14" id="KW-0732">Signal</keyword>
<dbReference type="GO" id="GO:0016705">
    <property type="term" value="F:oxidoreductase activity, acting on paired donors, with incorporation or reduction of molecular oxygen"/>
    <property type="evidence" value="ECO:0007669"/>
    <property type="project" value="InterPro"/>
</dbReference>
<feature type="chain" id="PRO_5003468944" evidence="14">
    <location>
        <begin position="23"/>
        <end position="509"/>
    </location>
</feature>
<comment type="caution">
    <text evidence="15">The sequence shown here is derived from an EMBL/GenBank/DDBJ whole genome shotgun (WGS) entry which is preliminary data.</text>
</comment>
<evidence type="ECO:0000256" key="4">
    <source>
        <dbReference type="ARBA" id="ARBA00022617"/>
    </source>
</evidence>
<comment type="cofactor">
    <cofactor evidence="1 12">
        <name>heme</name>
        <dbReference type="ChEBI" id="CHEBI:30413"/>
    </cofactor>
</comment>
<gene>
    <name evidence="15" type="ORF">PIIN_10416</name>
</gene>
<evidence type="ECO:0000256" key="2">
    <source>
        <dbReference type="ARBA" id="ARBA00004370"/>
    </source>
</evidence>
<keyword evidence="10 13" id="KW-0503">Monooxygenase</keyword>
<reference evidence="15 16" key="1">
    <citation type="journal article" date="2011" name="PLoS Pathog.">
        <title>Endophytic Life Strategies Decoded by Genome and Transcriptome Analyses of the Mutualistic Root Symbiont Piriformospora indica.</title>
        <authorList>
            <person name="Zuccaro A."/>
            <person name="Lahrmann U."/>
            <person name="Guldener U."/>
            <person name="Langen G."/>
            <person name="Pfiffi S."/>
            <person name="Biedenkopf D."/>
            <person name="Wong P."/>
            <person name="Samans B."/>
            <person name="Grimm C."/>
            <person name="Basiewicz M."/>
            <person name="Murat C."/>
            <person name="Martin F."/>
            <person name="Kogel K.H."/>
        </authorList>
    </citation>
    <scope>NUCLEOTIDE SEQUENCE [LARGE SCALE GENOMIC DNA]</scope>
    <source>
        <strain evidence="15 16">DSM 11827</strain>
    </source>
</reference>
<proteinExistence type="inferred from homology"/>
<evidence type="ECO:0000256" key="5">
    <source>
        <dbReference type="ARBA" id="ARBA00022692"/>
    </source>
</evidence>
<comment type="similarity">
    <text evidence="3 13">Belongs to the cytochrome P450 family.</text>
</comment>
<dbReference type="GO" id="GO:0004497">
    <property type="term" value="F:monooxygenase activity"/>
    <property type="evidence" value="ECO:0007669"/>
    <property type="project" value="UniProtKB-KW"/>
</dbReference>
<evidence type="ECO:0000256" key="1">
    <source>
        <dbReference type="ARBA" id="ARBA00001971"/>
    </source>
</evidence>
<evidence type="ECO:0000256" key="8">
    <source>
        <dbReference type="ARBA" id="ARBA00023002"/>
    </source>
</evidence>
<dbReference type="STRING" id="1109443.G4TYN0"/>
<organism evidence="15 16">
    <name type="scientific">Serendipita indica (strain DSM 11827)</name>
    <name type="common">Root endophyte fungus</name>
    <name type="synonym">Piriformospora indica</name>
    <dbReference type="NCBI Taxonomy" id="1109443"/>
    <lineage>
        <taxon>Eukaryota</taxon>
        <taxon>Fungi</taxon>
        <taxon>Dikarya</taxon>
        <taxon>Basidiomycota</taxon>
        <taxon>Agaricomycotina</taxon>
        <taxon>Agaricomycetes</taxon>
        <taxon>Sebacinales</taxon>
        <taxon>Serendipitaceae</taxon>
        <taxon>Serendipita</taxon>
    </lineage>
</organism>
<evidence type="ECO:0000256" key="9">
    <source>
        <dbReference type="ARBA" id="ARBA00023004"/>
    </source>
</evidence>
<evidence type="ECO:0000313" key="15">
    <source>
        <dbReference type="EMBL" id="CCA76423.1"/>
    </source>
</evidence>
<keyword evidence="4 12" id="KW-0349">Heme</keyword>
<keyword evidence="9 12" id="KW-0408">Iron</keyword>
<dbReference type="OMA" id="IWNDSIM"/>
<dbReference type="InterPro" id="IPR036396">
    <property type="entry name" value="Cyt_P450_sf"/>
</dbReference>
<dbReference type="Gene3D" id="1.10.630.10">
    <property type="entry name" value="Cytochrome P450"/>
    <property type="match status" value="1"/>
</dbReference>
<dbReference type="InterPro" id="IPR002403">
    <property type="entry name" value="Cyt_P450_E_grp-IV"/>
</dbReference>
<comment type="subcellular location">
    <subcellularLocation>
        <location evidence="2">Membrane</location>
    </subcellularLocation>
</comment>
<evidence type="ECO:0000256" key="13">
    <source>
        <dbReference type="RuleBase" id="RU000461"/>
    </source>
</evidence>
<dbReference type="InterPro" id="IPR017972">
    <property type="entry name" value="Cyt_P450_CS"/>
</dbReference>
<keyword evidence="11" id="KW-0472">Membrane</keyword>